<sequence>MDLTRISNEFGFFKVKWYACKLDMGFGPGISWIGDDCFQRSSAASETSTCNTSQFKRESDNYWNRLKQLRKHRKNKKALPGISNELVKFFTDKYQDFSSARKERGKKLPGALASVEQIQNIVKYIATMRSTLGALAINIKSTLNIEQDAKKVIGIHERPITDVSLHPTGDFALCCSEDSHW</sequence>
<dbReference type="WBParaSite" id="GPLIN_000480700">
    <property type="protein sequence ID" value="GPLIN_000480700"/>
    <property type="gene ID" value="GPLIN_000480700"/>
</dbReference>
<organism evidence="1 2">
    <name type="scientific">Globodera pallida</name>
    <name type="common">Potato cyst nematode worm</name>
    <name type="synonym">Heterodera pallida</name>
    <dbReference type="NCBI Taxonomy" id="36090"/>
    <lineage>
        <taxon>Eukaryota</taxon>
        <taxon>Metazoa</taxon>
        <taxon>Ecdysozoa</taxon>
        <taxon>Nematoda</taxon>
        <taxon>Chromadorea</taxon>
        <taxon>Rhabditida</taxon>
        <taxon>Tylenchina</taxon>
        <taxon>Tylenchomorpha</taxon>
        <taxon>Tylenchoidea</taxon>
        <taxon>Heteroderidae</taxon>
        <taxon>Heteroderinae</taxon>
        <taxon>Globodera</taxon>
    </lineage>
</organism>
<reference evidence="2" key="3">
    <citation type="submission" date="2016-06" db="UniProtKB">
        <authorList>
            <consortium name="WormBaseParasite"/>
        </authorList>
    </citation>
    <scope>IDENTIFICATION</scope>
</reference>
<reference evidence="1" key="2">
    <citation type="submission" date="2014-05" db="EMBL/GenBank/DDBJ databases">
        <title>The genome and life-stage specific transcriptomes of Globodera pallida elucidate key aspects of plant parasitism by a cyst nematode.</title>
        <authorList>
            <person name="Cotton J.A."/>
            <person name="Lilley C.J."/>
            <person name="Jones L.M."/>
            <person name="Kikuchi T."/>
            <person name="Reid A.J."/>
            <person name="Thorpe P."/>
            <person name="Tsai I.J."/>
            <person name="Beasley H."/>
            <person name="Blok V."/>
            <person name="Cock P.J.A."/>
            <person name="Van den Akker S.E."/>
            <person name="Holroyd N."/>
            <person name="Hunt M."/>
            <person name="Mantelin S."/>
            <person name="Naghra H."/>
            <person name="Pain A."/>
            <person name="Palomares-Rius J.E."/>
            <person name="Zarowiecki M."/>
            <person name="Berriman M."/>
            <person name="Jones J.T."/>
            <person name="Urwin P.E."/>
        </authorList>
    </citation>
    <scope>NUCLEOTIDE SEQUENCE [LARGE SCALE GENOMIC DNA]</scope>
    <source>
        <strain evidence="1">Lindley</strain>
    </source>
</reference>
<evidence type="ECO:0000313" key="1">
    <source>
        <dbReference type="Proteomes" id="UP000050741"/>
    </source>
</evidence>
<evidence type="ECO:0000313" key="2">
    <source>
        <dbReference type="WBParaSite" id="GPLIN_000480700"/>
    </source>
</evidence>
<reference evidence="1" key="1">
    <citation type="submission" date="2013-12" db="EMBL/GenBank/DDBJ databases">
        <authorList>
            <person name="Aslett M."/>
        </authorList>
    </citation>
    <scope>NUCLEOTIDE SEQUENCE [LARGE SCALE GENOMIC DNA]</scope>
    <source>
        <strain evidence="1">Lindley</strain>
    </source>
</reference>
<dbReference type="AlphaFoldDB" id="A0A183BW19"/>
<name>A0A183BW19_GLOPA</name>
<keyword evidence="1" id="KW-1185">Reference proteome</keyword>
<accession>A0A183BW19</accession>
<proteinExistence type="predicted"/>
<protein>
    <submittedName>
        <fullName evidence="2">BHLH domain-containing protein</fullName>
    </submittedName>
</protein>
<dbReference type="Proteomes" id="UP000050741">
    <property type="component" value="Unassembled WGS sequence"/>
</dbReference>